<dbReference type="Gene3D" id="3.40.640.10">
    <property type="entry name" value="Type I PLP-dependent aspartate aminotransferase-like (Major domain)"/>
    <property type="match status" value="1"/>
</dbReference>
<evidence type="ECO:0000256" key="1">
    <source>
        <dbReference type="ARBA" id="ARBA00022576"/>
    </source>
</evidence>
<evidence type="ECO:0000313" key="5">
    <source>
        <dbReference type="Proteomes" id="UP000373449"/>
    </source>
</evidence>
<dbReference type="GO" id="GO:0009102">
    <property type="term" value="P:biotin biosynthetic process"/>
    <property type="evidence" value="ECO:0007669"/>
    <property type="project" value="TreeGrafter"/>
</dbReference>
<dbReference type="InterPro" id="IPR015422">
    <property type="entry name" value="PyrdxlP-dep_Trfase_small"/>
</dbReference>
<accession>A0A484ZX63</accession>
<evidence type="ECO:0000256" key="2">
    <source>
        <dbReference type="ARBA" id="ARBA00022679"/>
    </source>
</evidence>
<dbReference type="Pfam" id="PF00202">
    <property type="entry name" value="Aminotran_3"/>
    <property type="match status" value="1"/>
</dbReference>
<dbReference type="EC" id="2.6.1.62" evidence="4"/>
<dbReference type="InterPro" id="IPR005814">
    <property type="entry name" value="Aminotrans_3"/>
</dbReference>
<dbReference type="PANTHER" id="PTHR42684">
    <property type="entry name" value="ADENOSYLMETHIONINE-8-AMINO-7-OXONONANOATE AMINOTRANSFERASE"/>
    <property type="match status" value="1"/>
</dbReference>
<dbReference type="CDD" id="cd00610">
    <property type="entry name" value="OAT_like"/>
    <property type="match status" value="1"/>
</dbReference>
<organism evidence="4 5">
    <name type="scientific">Budvicia aquatica</name>
    <dbReference type="NCBI Taxonomy" id="82979"/>
    <lineage>
        <taxon>Bacteria</taxon>
        <taxon>Pseudomonadati</taxon>
        <taxon>Pseudomonadota</taxon>
        <taxon>Gammaproteobacteria</taxon>
        <taxon>Enterobacterales</taxon>
        <taxon>Budviciaceae</taxon>
        <taxon>Budvicia</taxon>
    </lineage>
</organism>
<dbReference type="EMBL" id="CAADJA010000002">
    <property type="protein sequence ID" value="VFS52298.1"/>
    <property type="molecule type" value="Genomic_DNA"/>
</dbReference>
<protein>
    <submittedName>
        <fullName evidence="4">Adenosylmethionine-8-amino-7-oxononanoate aminotransferase</fullName>
        <ecNumber evidence="4">2.6.1.62</ecNumber>
    </submittedName>
</protein>
<dbReference type="Proteomes" id="UP000373449">
    <property type="component" value="Unassembled WGS sequence"/>
</dbReference>
<sequence>MVTTAILFGAMSASDPENSMHRLYQGYLPSNLFAESPDVIFGGQWQEGEMDNFADMLERNHTTIAAVILEPIVQGAGGMRFYHPNYLKRVRQLCDKYQILLIADEIATGFGRTGQLFACQHAGIVPDIQCMGKALTGGYMTLSAVITTREVADAISQSEAKCFMHGPTFMANPLACAVACASLALLSENRWQQQVADIELILNRQLKPLLNSEYVKDVRVLGAIGVVETVRPVNMAKLQQFFVKQGVWIRPFGRLIYLMPPYIISPEQLVRLTDAIGNALSEPEITFG</sequence>
<proteinExistence type="predicted"/>
<keyword evidence="3" id="KW-0663">Pyridoxal phosphate</keyword>
<dbReference type="AlphaFoldDB" id="A0A484ZX63"/>
<name>A0A484ZX63_9GAMM</name>
<dbReference type="PANTHER" id="PTHR42684:SF17">
    <property type="entry name" value="ADENOSYLMETHIONINE-8-AMINO-7-OXONONANOATE AMINOTRANSFERASE"/>
    <property type="match status" value="1"/>
</dbReference>
<dbReference type="InterPro" id="IPR015421">
    <property type="entry name" value="PyrdxlP-dep_Trfase_major"/>
</dbReference>
<dbReference type="SUPFAM" id="SSF53383">
    <property type="entry name" value="PLP-dependent transferases"/>
    <property type="match status" value="1"/>
</dbReference>
<keyword evidence="1 4" id="KW-0032">Aminotransferase</keyword>
<dbReference type="GO" id="GO:0004015">
    <property type="term" value="F:adenosylmethionine-8-amino-7-oxononanoate transaminase activity"/>
    <property type="evidence" value="ECO:0007669"/>
    <property type="project" value="UniProtKB-EC"/>
</dbReference>
<evidence type="ECO:0000313" key="4">
    <source>
        <dbReference type="EMBL" id="VFS52298.1"/>
    </source>
</evidence>
<keyword evidence="2 4" id="KW-0808">Transferase</keyword>
<reference evidence="4 5" key="1">
    <citation type="submission" date="2019-03" db="EMBL/GenBank/DDBJ databases">
        <authorList>
            <consortium name="Pathogen Informatics"/>
        </authorList>
    </citation>
    <scope>NUCLEOTIDE SEQUENCE [LARGE SCALE GENOMIC DNA]</scope>
    <source>
        <strain evidence="4 5">NCTC12282</strain>
    </source>
</reference>
<dbReference type="GO" id="GO:0030170">
    <property type="term" value="F:pyridoxal phosphate binding"/>
    <property type="evidence" value="ECO:0007669"/>
    <property type="project" value="InterPro"/>
</dbReference>
<gene>
    <name evidence="4" type="primary">bioA_1</name>
    <name evidence="4" type="ORF">NCTC12282_05763</name>
</gene>
<evidence type="ECO:0000256" key="3">
    <source>
        <dbReference type="ARBA" id="ARBA00022898"/>
    </source>
</evidence>
<dbReference type="InterPro" id="IPR015424">
    <property type="entry name" value="PyrdxlP-dep_Trfase"/>
</dbReference>
<dbReference type="Gene3D" id="3.90.1150.10">
    <property type="entry name" value="Aspartate Aminotransferase, domain 1"/>
    <property type="match status" value="1"/>
</dbReference>